<comment type="caution">
    <text evidence="9">The sequence shown here is derived from an EMBL/GenBank/DDBJ whole genome shotgun (WGS) entry which is preliminary data.</text>
</comment>
<feature type="domain" description="Cytochrome c" evidence="8">
    <location>
        <begin position="40"/>
        <end position="115"/>
    </location>
</feature>
<keyword evidence="10" id="KW-1185">Reference proteome</keyword>
<evidence type="ECO:0000313" key="9">
    <source>
        <dbReference type="EMBL" id="MFB9755816.1"/>
    </source>
</evidence>
<proteinExistence type="predicted"/>
<evidence type="ECO:0000256" key="2">
    <source>
        <dbReference type="ARBA" id="ARBA00022617"/>
    </source>
</evidence>
<dbReference type="RefSeq" id="WP_344908876.1">
    <property type="nucleotide sequence ID" value="NZ_BAAAYO010000006.1"/>
</dbReference>
<evidence type="ECO:0000256" key="4">
    <source>
        <dbReference type="ARBA" id="ARBA00022982"/>
    </source>
</evidence>
<dbReference type="PIRSF" id="PIRSF000025">
    <property type="entry name" value="Cytc_Bsub_c550"/>
    <property type="match status" value="1"/>
</dbReference>
<dbReference type="PANTHER" id="PTHR37823">
    <property type="entry name" value="CYTOCHROME C-553-LIKE"/>
    <property type="match status" value="1"/>
</dbReference>
<keyword evidence="7" id="KW-0732">Signal</keyword>
<dbReference type="PRINTS" id="PR00605">
    <property type="entry name" value="CYTCHROMECIC"/>
</dbReference>
<keyword evidence="3 6" id="KW-0479">Metal-binding</keyword>
<feature type="chain" id="PRO_5045849233" evidence="7">
    <location>
        <begin position="27"/>
        <end position="115"/>
    </location>
</feature>
<dbReference type="InterPro" id="IPR008168">
    <property type="entry name" value="Cyt_C_IC"/>
</dbReference>
<keyword evidence="1" id="KW-0813">Transport</keyword>
<name>A0ABV5W5X9_9BACL</name>
<keyword evidence="4" id="KW-0249">Electron transport</keyword>
<accession>A0ABV5W5X9</accession>
<evidence type="ECO:0000256" key="3">
    <source>
        <dbReference type="ARBA" id="ARBA00022723"/>
    </source>
</evidence>
<evidence type="ECO:0000256" key="6">
    <source>
        <dbReference type="PROSITE-ProRule" id="PRU00433"/>
    </source>
</evidence>
<dbReference type="EMBL" id="JBHMAG010000018">
    <property type="protein sequence ID" value="MFB9755816.1"/>
    <property type="molecule type" value="Genomic_DNA"/>
</dbReference>
<gene>
    <name evidence="9" type="ORF">ACFFNY_29900</name>
</gene>
<feature type="signal peptide" evidence="7">
    <location>
        <begin position="1"/>
        <end position="26"/>
    </location>
</feature>
<dbReference type="PANTHER" id="PTHR37823:SF4">
    <property type="entry name" value="MENAQUINOL-CYTOCHROME C REDUCTASE CYTOCHROME B_C SUBUNIT"/>
    <property type="match status" value="1"/>
</dbReference>
<dbReference type="InterPro" id="IPR036909">
    <property type="entry name" value="Cyt_c-like_dom_sf"/>
</dbReference>
<dbReference type="InterPro" id="IPR051811">
    <property type="entry name" value="Cytochrome_c550/c551-like"/>
</dbReference>
<protein>
    <submittedName>
        <fullName evidence="9">C-type cytochrome</fullName>
    </submittedName>
</protein>
<reference evidence="9 10" key="1">
    <citation type="submission" date="2024-09" db="EMBL/GenBank/DDBJ databases">
        <authorList>
            <person name="Sun Q."/>
            <person name="Mori K."/>
        </authorList>
    </citation>
    <scope>NUCLEOTIDE SEQUENCE [LARGE SCALE GENOMIC DNA]</scope>
    <source>
        <strain evidence="9 10">JCM 12520</strain>
    </source>
</reference>
<dbReference type="Gene3D" id="1.10.760.10">
    <property type="entry name" value="Cytochrome c-like domain"/>
    <property type="match status" value="1"/>
</dbReference>
<sequence length="115" mass="11808">MNKRMAIVATALAVCVPLAGCGSRSASGVTGERDGSGESIPAVRAEALYKANCIACHGAELEGGVGPNLQKVGGRQGQPAIASQIRQGGKKMPPFRASLSDEEVETLASWLASRK</sequence>
<keyword evidence="2 6" id="KW-0349">Heme</keyword>
<keyword evidence="5 6" id="KW-0408">Iron</keyword>
<dbReference type="PROSITE" id="PS51007">
    <property type="entry name" value="CYTC"/>
    <property type="match status" value="1"/>
</dbReference>
<dbReference type="InterPro" id="IPR009056">
    <property type="entry name" value="Cyt_c-like_dom"/>
</dbReference>
<evidence type="ECO:0000256" key="5">
    <source>
        <dbReference type="ARBA" id="ARBA00023004"/>
    </source>
</evidence>
<dbReference type="InterPro" id="IPR012218">
    <property type="entry name" value="Cyt_c_BACSU-c550-type"/>
</dbReference>
<organism evidence="9 10">
    <name type="scientific">Paenibacillus hodogayensis</name>
    <dbReference type="NCBI Taxonomy" id="279208"/>
    <lineage>
        <taxon>Bacteria</taxon>
        <taxon>Bacillati</taxon>
        <taxon>Bacillota</taxon>
        <taxon>Bacilli</taxon>
        <taxon>Bacillales</taxon>
        <taxon>Paenibacillaceae</taxon>
        <taxon>Paenibacillus</taxon>
    </lineage>
</organism>
<evidence type="ECO:0000256" key="1">
    <source>
        <dbReference type="ARBA" id="ARBA00022448"/>
    </source>
</evidence>
<evidence type="ECO:0000256" key="7">
    <source>
        <dbReference type="SAM" id="SignalP"/>
    </source>
</evidence>
<dbReference type="Proteomes" id="UP001589619">
    <property type="component" value="Unassembled WGS sequence"/>
</dbReference>
<dbReference type="Pfam" id="PF13442">
    <property type="entry name" value="Cytochrome_CBB3"/>
    <property type="match status" value="1"/>
</dbReference>
<evidence type="ECO:0000259" key="8">
    <source>
        <dbReference type="PROSITE" id="PS51007"/>
    </source>
</evidence>
<dbReference type="SUPFAM" id="SSF46626">
    <property type="entry name" value="Cytochrome c"/>
    <property type="match status" value="1"/>
</dbReference>
<evidence type="ECO:0000313" key="10">
    <source>
        <dbReference type="Proteomes" id="UP001589619"/>
    </source>
</evidence>